<evidence type="ECO:0000256" key="5">
    <source>
        <dbReference type="ARBA" id="ARBA00022825"/>
    </source>
</evidence>
<dbReference type="OrthoDB" id="9764363at2"/>
<reference evidence="9 10" key="2">
    <citation type="journal article" date="2011" name="J. Bacteriol.">
        <title>Complete genome sequence of the anaerobic, halophilic alkalithermophile Natranaerobius thermophilus JW/NM-WN-LF.</title>
        <authorList>
            <person name="Zhao B."/>
            <person name="Mesbah N.M."/>
            <person name="Dalin E."/>
            <person name="Goodwin L."/>
            <person name="Nolan M."/>
            <person name="Pitluck S."/>
            <person name="Chertkov O."/>
            <person name="Brettin T.S."/>
            <person name="Han J."/>
            <person name="Larimer F.W."/>
            <person name="Land M.L."/>
            <person name="Hauser L."/>
            <person name="Kyrpides N."/>
            <person name="Wiegel J."/>
        </authorList>
    </citation>
    <scope>NUCLEOTIDE SEQUENCE [LARGE SCALE GENOMIC DNA]</scope>
    <source>
        <strain evidence="10">ATCC BAA-1301 / DSM 18059 / JW/NM-WN-LF</strain>
    </source>
</reference>
<dbReference type="GO" id="GO:0003993">
    <property type="term" value="F:acid phosphatase activity"/>
    <property type="evidence" value="ECO:0007669"/>
    <property type="project" value="UniProtKB-EC"/>
</dbReference>
<reference evidence="9 10" key="1">
    <citation type="submission" date="2008-04" db="EMBL/GenBank/DDBJ databases">
        <title>Complete sequence of chromosome of Natranaerobius thermophilus JW/NM-WN-LF.</title>
        <authorList>
            <consortium name="US DOE Joint Genome Institute"/>
            <person name="Copeland A."/>
            <person name="Lucas S."/>
            <person name="Lapidus A."/>
            <person name="Glavina del Rio T."/>
            <person name="Dalin E."/>
            <person name="Tice H."/>
            <person name="Bruce D."/>
            <person name="Goodwin L."/>
            <person name="Pitluck S."/>
            <person name="Chertkov O."/>
            <person name="Brettin T."/>
            <person name="Detter J.C."/>
            <person name="Han C."/>
            <person name="Kuske C.R."/>
            <person name="Schmutz J."/>
            <person name="Larimer F."/>
            <person name="Land M."/>
            <person name="Hauser L."/>
            <person name="Kyrpides N."/>
            <person name="Lykidis A."/>
            <person name="Mesbah N.M."/>
            <person name="Wiegel J."/>
        </authorList>
    </citation>
    <scope>NUCLEOTIDE SEQUENCE [LARGE SCALE GENOMIC DNA]</scope>
    <source>
        <strain evidence="10">ATCC BAA-1301 / DSM 18059 / JW/NM-WN-LF</strain>
    </source>
</reference>
<name>B2A5G3_NATTJ</name>
<dbReference type="HOGENOM" id="CLU_008856_1_0_9"/>
<dbReference type="Gene3D" id="6.20.330.10">
    <property type="match status" value="2"/>
</dbReference>
<evidence type="ECO:0000256" key="1">
    <source>
        <dbReference type="ARBA" id="ARBA00004370"/>
    </source>
</evidence>
<feature type="domain" description="Peptidase S49" evidence="8">
    <location>
        <begin position="104"/>
        <end position="251"/>
    </location>
</feature>
<evidence type="ECO:0000256" key="3">
    <source>
        <dbReference type="ARBA" id="ARBA00022670"/>
    </source>
</evidence>
<sequence>MLLSHVYSGFRWIYYGCSFIKRTLTRPADYIIIELEGNYNFFPEPQNFLKKRFAKTPPAILNLKKQLKTISNDPRLTGVVLKQTNFNIPYTYLDEVIDALKILKNNNKKLYSWAKNYSTSGYFLASYCDEIFLQPGGKIDELGFLNESFFLKDALNQLGIEFDIFKISPYKTASDFLIRSNSSKEAREMNQWIMNSIYDNFINNISWGRKKTKQEMEELVNNAPYTDNESLELGLIDKILGEEDLVKFLKPLDKKESKKIQHSIKIENFKSAHKKLYPPRPKKSKGSVGLVKIEGMIIDGRSKAPQNYPPIPIPLIAGERAGDLTITEQLRKLGANPKIKGIIVFIDSGGGSALASESIAYTIRSITRQKPVIALLGEKAASGGYYVASQADYIVSYPTTLTGSIGVVAGKAVNTNLLNKLLINREINVRGNSREMFYSHRVFNDREREKMQEGLMRTYNLFLERVCEGRKMTKAQLDPIAKGKVWTGEQALAKGLVDELGGFEETKVKMKELTGLSKFSIYEPKITERYQISKFDEQQNIVNYSIEGLKLFDGKKPLCIAEELVY</sequence>
<accession>B2A5G3</accession>
<dbReference type="Gene3D" id="3.90.226.10">
    <property type="entry name" value="2-enoyl-CoA Hydratase, Chain A, domain 1"/>
    <property type="match status" value="2"/>
</dbReference>
<dbReference type="Pfam" id="PF01343">
    <property type="entry name" value="Peptidase_S49"/>
    <property type="match status" value="2"/>
</dbReference>
<dbReference type="EMBL" id="CP001034">
    <property type="protein sequence ID" value="ACB85318.1"/>
    <property type="molecule type" value="Genomic_DNA"/>
</dbReference>
<dbReference type="Proteomes" id="UP000001683">
    <property type="component" value="Chromosome"/>
</dbReference>
<comment type="subcellular location">
    <subcellularLocation>
        <location evidence="1">Membrane</location>
    </subcellularLocation>
</comment>
<proteinExistence type="inferred from homology"/>
<evidence type="ECO:0000259" key="8">
    <source>
        <dbReference type="Pfam" id="PF01343"/>
    </source>
</evidence>
<comment type="similarity">
    <text evidence="2">Belongs to the peptidase S49 family.</text>
</comment>
<dbReference type="PANTHER" id="PTHR33209">
    <property type="entry name" value="PROTEASE 4"/>
    <property type="match status" value="1"/>
</dbReference>
<gene>
    <name evidence="9" type="ordered locus">Nther_1744</name>
</gene>
<dbReference type="InterPro" id="IPR047272">
    <property type="entry name" value="S49_SppA_C"/>
</dbReference>
<dbReference type="KEGG" id="nth:Nther_1744"/>
<dbReference type="GO" id="GO:0006465">
    <property type="term" value="P:signal peptide processing"/>
    <property type="evidence" value="ECO:0007669"/>
    <property type="project" value="InterPro"/>
</dbReference>
<dbReference type="eggNOG" id="COG0616">
    <property type="taxonomic scope" value="Bacteria"/>
</dbReference>
<dbReference type="InParanoid" id="B2A5G3"/>
<dbReference type="NCBIfam" id="TIGR00706">
    <property type="entry name" value="SppA_dom"/>
    <property type="match status" value="1"/>
</dbReference>
<evidence type="ECO:0000256" key="7">
    <source>
        <dbReference type="PIRSR" id="PIRSR001217-1"/>
    </source>
</evidence>
<feature type="active site" description="Nucleophile" evidence="7">
    <location>
        <position position="382"/>
    </location>
</feature>
<dbReference type="InterPro" id="IPR002142">
    <property type="entry name" value="Peptidase_S49"/>
</dbReference>
<dbReference type="AlphaFoldDB" id="B2A5G3"/>
<dbReference type="InterPro" id="IPR047217">
    <property type="entry name" value="S49_SppA_67K_type_N"/>
</dbReference>
<dbReference type="SUPFAM" id="SSF52096">
    <property type="entry name" value="ClpP/crotonase"/>
    <property type="match status" value="2"/>
</dbReference>
<evidence type="ECO:0000256" key="6">
    <source>
        <dbReference type="ARBA" id="ARBA00023136"/>
    </source>
</evidence>
<dbReference type="PANTHER" id="PTHR33209:SF1">
    <property type="entry name" value="PEPTIDASE S49 DOMAIN-CONTAINING PROTEIN"/>
    <property type="match status" value="1"/>
</dbReference>
<dbReference type="InterPro" id="IPR004635">
    <property type="entry name" value="Pept_S49_SppA"/>
</dbReference>
<dbReference type="CDD" id="cd07018">
    <property type="entry name" value="S49_SppA_67K_type"/>
    <property type="match status" value="1"/>
</dbReference>
<evidence type="ECO:0000256" key="2">
    <source>
        <dbReference type="ARBA" id="ARBA00008683"/>
    </source>
</evidence>
<protein>
    <submittedName>
        <fullName evidence="9">Acid phosphatase</fullName>
        <ecNumber evidence="9">3.1.3.2</ecNumber>
    </submittedName>
</protein>
<dbReference type="CDD" id="cd07023">
    <property type="entry name" value="S49_Sppa_N_C"/>
    <property type="match status" value="1"/>
</dbReference>
<dbReference type="STRING" id="457570.Nther_1744"/>
<keyword evidence="10" id="KW-1185">Reference proteome</keyword>
<evidence type="ECO:0000313" key="10">
    <source>
        <dbReference type="Proteomes" id="UP000001683"/>
    </source>
</evidence>
<dbReference type="InterPro" id="IPR004634">
    <property type="entry name" value="Pept_S49_pIV"/>
</dbReference>
<dbReference type="PIRSF" id="PIRSF001217">
    <property type="entry name" value="Protease_4_SppA"/>
    <property type="match status" value="1"/>
</dbReference>
<keyword evidence="5" id="KW-0720">Serine protease</keyword>
<dbReference type="GO" id="GO:0008236">
    <property type="term" value="F:serine-type peptidase activity"/>
    <property type="evidence" value="ECO:0007669"/>
    <property type="project" value="UniProtKB-KW"/>
</dbReference>
<organism evidence="9 10">
    <name type="scientific">Natranaerobius thermophilus (strain ATCC BAA-1301 / DSM 18059 / JW/NM-WN-LF)</name>
    <dbReference type="NCBI Taxonomy" id="457570"/>
    <lineage>
        <taxon>Bacteria</taxon>
        <taxon>Bacillati</taxon>
        <taxon>Bacillota</taxon>
        <taxon>Clostridia</taxon>
        <taxon>Natranaerobiales</taxon>
        <taxon>Natranaerobiaceae</taxon>
        <taxon>Natranaerobius</taxon>
    </lineage>
</organism>
<keyword evidence="4 9" id="KW-0378">Hydrolase</keyword>
<evidence type="ECO:0000256" key="4">
    <source>
        <dbReference type="ARBA" id="ARBA00022801"/>
    </source>
</evidence>
<dbReference type="GO" id="GO:0016020">
    <property type="term" value="C:membrane"/>
    <property type="evidence" value="ECO:0007669"/>
    <property type="project" value="UniProtKB-SubCell"/>
</dbReference>
<feature type="active site" description="Proton donor/acceptor" evidence="7">
    <location>
        <position position="171"/>
    </location>
</feature>
<feature type="domain" description="Peptidase S49" evidence="8">
    <location>
        <begin position="368"/>
        <end position="516"/>
    </location>
</feature>
<evidence type="ECO:0000313" key="9">
    <source>
        <dbReference type="EMBL" id="ACB85318.1"/>
    </source>
</evidence>
<keyword evidence="3" id="KW-0645">Protease</keyword>
<dbReference type="RefSeq" id="WP_012448185.1">
    <property type="nucleotide sequence ID" value="NC_010718.1"/>
</dbReference>
<dbReference type="EC" id="3.1.3.2" evidence="9"/>
<keyword evidence="6" id="KW-0472">Membrane</keyword>
<dbReference type="InterPro" id="IPR029045">
    <property type="entry name" value="ClpP/crotonase-like_dom_sf"/>
</dbReference>